<protein>
    <submittedName>
        <fullName evidence="4">NAD(P)H-dependent oxidoreductase</fullName>
    </submittedName>
</protein>
<dbReference type="GO" id="GO:0005829">
    <property type="term" value="C:cytosol"/>
    <property type="evidence" value="ECO:0007669"/>
    <property type="project" value="TreeGrafter"/>
</dbReference>
<keyword evidence="2" id="KW-0560">Oxidoreductase</keyword>
<dbReference type="InterPro" id="IPR029039">
    <property type="entry name" value="Flavoprotein-like_sf"/>
</dbReference>
<accession>A0A7T2LM33</accession>
<feature type="domain" description="Flavodoxin-like fold" evidence="3">
    <location>
        <begin position="3"/>
        <end position="181"/>
    </location>
</feature>
<dbReference type="Pfam" id="PF02525">
    <property type="entry name" value="Flavodoxin_2"/>
    <property type="match status" value="1"/>
</dbReference>
<dbReference type="PANTHER" id="PTHR10204:SF34">
    <property type="entry name" value="NAD(P)H DEHYDROGENASE [QUINONE] 1 ISOFORM 1"/>
    <property type="match status" value="1"/>
</dbReference>
<dbReference type="InterPro" id="IPR003680">
    <property type="entry name" value="Flavodoxin_fold"/>
</dbReference>
<evidence type="ECO:0000256" key="2">
    <source>
        <dbReference type="ARBA" id="ARBA00023002"/>
    </source>
</evidence>
<name>A0A7T2LM33_9SPHN</name>
<evidence type="ECO:0000313" key="4">
    <source>
        <dbReference type="EMBL" id="QPQ54968.1"/>
    </source>
</evidence>
<organism evidence="4 5">
    <name type="scientific">Allosphingosinicella flava</name>
    <dbReference type="NCBI Taxonomy" id="2771430"/>
    <lineage>
        <taxon>Bacteria</taxon>
        <taxon>Pseudomonadati</taxon>
        <taxon>Pseudomonadota</taxon>
        <taxon>Alphaproteobacteria</taxon>
        <taxon>Sphingomonadales</taxon>
        <taxon>Sphingomonadaceae</taxon>
        <taxon>Allosphingosinicella</taxon>
    </lineage>
</organism>
<dbReference type="GO" id="GO:0003955">
    <property type="term" value="F:NAD(P)H dehydrogenase (quinone) activity"/>
    <property type="evidence" value="ECO:0007669"/>
    <property type="project" value="TreeGrafter"/>
</dbReference>
<proteinExistence type="inferred from homology"/>
<sequence>MAHILLIDAHPDKKEGHLVHALADAYEEGASEDNDVRRINVSDLRFPILHSPEDWLHRKPPVAIREAQQDILWADHLAFFYPLWLGDMPALLKGFLEQVARPGFAIDMSKGFPRKLLTGRSARIVVTMGMPALFYRLVYRAHSLKSLKRNILNFAGITPVRATVVGGVDSETARHRALAEMAVLGRRGR</sequence>
<evidence type="ECO:0000256" key="1">
    <source>
        <dbReference type="ARBA" id="ARBA00006252"/>
    </source>
</evidence>
<dbReference type="Gene3D" id="3.40.50.360">
    <property type="match status" value="1"/>
</dbReference>
<gene>
    <name evidence="4" type="ORF">IC614_11765</name>
</gene>
<dbReference type="AlphaFoldDB" id="A0A7T2LM33"/>
<reference evidence="4 5" key="1">
    <citation type="submission" date="2020-11" db="EMBL/GenBank/DDBJ databases">
        <title>Genome seq and assembly of Sphingosinicella sp.</title>
        <authorList>
            <person name="Chhetri G."/>
        </authorList>
    </citation>
    <scope>NUCLEOTIDE SEQUENCE [LARGE SCALE GENOMIC DNA]</scope>
    <source>
        <strain evidence="4 5">UDD2</strain>
    </source>
</reference>
<comment type="similarity">
    <text evidence="1">Belongs to the NAD(P)H dehydrogenase (quinone) family.</text>
</comment>
<dbReference type="PANTHER" id="PTHR10204">
    <property type="entry name" value="NAD P H OXIDOREDUCTASE-RELATED"/>
    <property type="match status" value="1"/>
</dbReference>
<evidence type="ECO:0000259" key="3">
    <source>
        <dbReference type="Pfam" id="PF02525"/>
    </source>
</evidence>
<dbReference type="KEGG" id="sflv:IC614_11765"/>
<evidence type="ECO:0000313" key="5">
    <source>
        <dbReference type="Proteomes" id="UP000594873"/>
    </source>
</evidence>
<dbReference type="InterPro" id="IPR051545">
    <property type="entry name" value="NAD(P)H_dehydrogenase_qn"/>
</dbReference>
<dbReference type="Proteomes" id="UP000594873">
    <property type="component" value="Chromosome"/>
</dbReference>
<dbReference type="RefSeq" id="WP_200971644.1">
    <property type="nucleotide sequence ID" value="NZ_CP065592.1"/>
</dbReference>
<keyword evidence="5" id="KW-1185">Reference proteome</keyword>
<dbReference type="EMBL" id="CP065592">
    <property type="protein sequence ID" value="QPQ54968.1"/>
    <property type="molecule type" value="Genomic_DNA"/>
</dbReference>
<dbReference type="SUPFAM" id="SSF52218">
    <property type="entry name" value="Flavoproteins"/>
    <property type="match status" value="1"/>
</dbReference>